<dbReference type="CDD" id="cd02869">
    <property type="entry name" value="PseudoU_synth_RluA_like"/>
    <property type="match status" value="1"/>
</dbReference>
<dbReference type="HOGENOM" id="CLU_016902_4_4_7"/>
<dbReference type="AlphaFoldDB" id="E1WY93"/>
<proteinExistence type="inferred from homology"/>
<dbReference type="KEGG" id="bmx:BMS_2875"/>
<evidence type="ECO:0000256" key="3">
    <source>
        <dbReference type="PIRSR" id="PIRSR606225-1"/>
    </source>
</evidence>
<evidence type="ECO:0000256" key="4">
    <source>
        <dbReference type="RuleBase" id="RU362028"/>
    </source>
</evidence>
<dbReference type="eggNOG" id="COG0564">
    <property type="taxonomic scope" value="Bacteria"/>
</dbReference>
<dbReference type="Proteomes" id="UP000008963">
    <property type="component" value="Chromosome"/>
</dbReference>
<evidence type="ECO:0000313" key="7">
    <source>
        <dbReference type="Proteomes" id="UP000008963"/>
    </source>
</evidence>
<dbReference type="PROSITE" id="PS01129">
    <property type="entry name" value="PSI_RLU"/>
    <property type="match status" value="1"/>
</dbReference>
<dbReference type="InterPro" id="IPR006225">
    <property type="entry name" value="PsdUridine_synth_RluC/D"/>
</dbReference>
<dbReference type="STRING" id="862908.BMS_2875"/>
<comment type="function">
    <text evidence="4">Responsible for synthesis of pseudouridine from uracil.</text>
</comment>
<dbReference type="InterPro" id="IPR020103">
    <property type="entry name" value="PsdUridine_synth_cat_dom_sf"/>
</dbReference>
<keyword evidence="7" id="KW-1185">Reference proteome</keyword>
<comment type="similarity">
    <text evidence="1 4">Belongs to the pseudouridine synthase RluA family.</text>
</comment>
<dbReference type="GO" id="GO:0140098">
    <property type="term" value="F:catalytic activity, acting on RNA"/>
    <property type="evidence" value="ECO:0007669"/>
    <property type="project" value="UniProtKB-ARBA"/>
</dbReference>
<dbReference type="InterPro" id="IPR036986">
    <property type="entry name" value="S4_RNA-bd_sf"/>
</dbReference>
<dbReference type="InterPro" id="IPR006224">
    <property type="entry name" value="PsdUridine_synth_RluA-like_CS"/>
</dbReference>
<comment type="catalytic activity">
    <reaction evidence="4">
        <text>a uridine in RNA = a pseudouridine in RNA</text>
        <dbReference type="Rhea" id="RHEA:48348"/>
        <dbReference type="Rhea" id="RHEA-COMP:12068"/>
        <dbReference type="Rhea" id="RHEA-COMP:12069"/>
        <dbReference type="ChEBI" id="CHEBI:65314"/>
        <dbReference type="ChEBI" id="CHEBI:65315"/>
    </reaction>
</comment>
<dbReference type="InterPro" id="IPR006145">
    <property type="entry name" value="PsdUridine_synth_RsuA/RluA"/>
</dbReference>
<dbReference type="Gene3D" id="3.30.2350.10">
    <property type="entry name" value="Pseudouridine synthase"/>
    <property type="match status" value="1"/>
</dbReference>
<dbReference type="PANTHER" id="PTHR21600">
    <property type="entry name" value="MITOCHONDRIAL RNA PSEUDOURIDINE SYNTHASE"/>
    <property type="match status" value="1"/>
</dbReference>
<dbReference type="PANTHER" id="PTHR21600:SF44">
    <property type="entry name" value="RIBOSOMAL LARGE SUBUNIT PSEUDOURIDINE SYNTHASE D"/>
    <property type="match status" value="1"/>
</dbReference>
<dbReference type="PATRIC" id="fig|862908.3.peg.2750"/>
<organism evidence="6 7">
    <name type="scientific">Halobacteriovorax marinus (strain ATCC BAA-682 / DSM 15412 / SJ)</name>
    <name type="common">Bacteriovorax marinus</name>
    <dbReference type="NCBI Taxonomy" id="862908"/>
    <lineage>
        <taxon>Bacteria</taxon>
        <taxon>Pseudomonadati</taxon>
        <taxon>Bdellovibrionota</taxon>
        <taxon>Bacteriovoracia</taxon>
        <taxon>Bacteriovoracales</taxon>
        <taxon>Halobacteriovoraceae</taxon>
        <taxon>Halobacteriovorax</taxon>
    </lineage>
</organism>
<name>E1WY93_HALMS</name>
<evidence type="ECO:0000313" key="6">
    <source>
        <dbReference type="EMBL" id="CBW27648.1"/>
    </source>
</evidence>
<keyword evidence="2 4" id="KW-0413">Isomerase</keyword>
<feature type="domain" description="Pseudouridine synthase RsuA/RluA-like" evidence="5">
    <location>
        <begin position="98"/>
        <end position="253"/>
    </location>
</feature>
<dbReference type="InterPro" id="IPR050188">
    <property type="entry name" value="RluA_PseudoU_synthase"/>
</dbReference>
<evidence type="ECO:0000256" key="1">
    <source>
        <dbReference type="ARBA" id="ARBA00010876"/>
    </source>
</evidence>
<accession>E1WY93</accession>
<dbReference type="SUPFAM" id="SSF55120">
    <property type="entry name" value="Pseudouridine synthase"/>
    <property type="match status" value="1"/>
</dbReference>
<gene>
    <name evidence="6" type="primary">rluD</name>
    <name evidence="6" type="ordered locus">BMS_2875</name>
</gene>
<dbReference type="OrthoDB" id="5289274at2"/>
<dbReference type="EMBL" id="FQ312005">
    <property type="protein sequence ID" value="CBW27648.1"/>
    <property type="molecule type" value="Genomic_DNA"/>
</dbReference>
<protein>
    <recommendedName>
        <fullName evidence="4">Pseudouridine synthase</fullName>
        <ecNumber evidence="4">5.4.99.-</ecNumber>
    </recommendedName>
</protein>
<dbReference type="RefSeq" id="WP_014245422.1">
    <property type="nucleotide sequence ID" value="NC_016620.1"/>
</dbReference>
<dbReference type="NCBIfam" id="TIGR00005">
    <property type="entry name" value="rluA_subfam"/>
    <property type="match status" value="1"/>
</dbReference>
<feature type="active site" evidence="3">
    <location>
        <position position="148"/>
    </location>
</feature>
<dbReference type="GO" id="GO:0009982">
    <property type="term" value="F:pseudouridine synthase activity"/>
    <property type="evidence" value="ECO:0007669"/>
    <property type="project" value="InterPro"/>
</dbReference>
<evidence type="ECO:0000256" key="2">
    <source>
        <dbReference type="ARBA" id="ARBA00023235"/>
    </source>
</evidence>
<dbReference type="Gene3D" id="3.10.290.10">
    <property type="entry name" value="RNA-binding S4 domain"/>
    <property type="match status" value="1"/>
</dbReference>
<dbReference type="GO" id="GO:0000455">
    <property type="term" value="P:enzyme-directed rRNA pseudouridine synthesis"/>
    <property type="evidence" value="ECO:0007669"/>
    <property type="project" value="TreeGrafter"/>
</dbReference>
<sequence>MSASDGSESFTFTITEEDKANFKRLDQFLSHKLVDQSRSYIKMLFEKGEISSPNAAKKIELKKFPDVGTEIIVNIPPPAPADAIAENIPLEIHYEDEDLIIVNKAAGMVVHPAPGNYTGTLVNAILYHCKDIKGVGDQRRPGIVHRLDKGTSGIMVVAKNQKCHEGLVKLFSTHDITRRYECIAMGKSFPTGGKLESNIGRHPQNRLKMSTESKAGKHALTHYRVLKQFDKVAHVELKLETGRTHQIRVHLSQLLHRPILCDPLYGNPKEHLQRIGPELSDIIGDYEHPFLHAKELGFIHPITKKELHFTAPPPELFQNVLNHLNGC</sequence>
<evidence type="ECO:0000259" key="5">
    <source>
        <dbReference type="Pfam" id="PF00849"/>
    </source>
</evidence>
<dbReference type="GO" id="GO:0003723">
    <property type="term" value="F:RNA binding"/>
    <property type="evidence" value="ECO:0007669"/>
    <property type="project" value="InterPro"/>
</dbReference>
<dbReference type="Pfam" id="PF00849">
    <property type="entry name" value="PseudoU_synth_2"/>
    <property type="match status" value="1"/>
</dbReference>
<dbReference type="EC" id="5.4.99.-" evidence="4"/>
<reference evidence="7" key="1">
    <citation type="journal article" date="2013" name="ISME J.">
        <title>A small predatory core genome in the divergent marine Bacteriovorax marinus SJ and the terrestrial Bdellovibrio bacteriovorus.</title>
        <authorList>
            <person name="Crossman L.C."/>
            <person name="Chen H."/>
            <person name="Cerdeno-Tarraga A.M."/>
            <person name="Brooks K."/>
            <person name="Quail M.A."/>
            <person name="Pineiro S.A."/>
            <person name="Hobley L."/>
            <person name="Sockett R.E."/>
            <person name="Bentley S.D."/>
            <person name="Parkhill J."/>
            <person name="Williams H.N."/>
            <person name="Stine O.C."/>
        </authorList>
    </citation>
    <scope>NUCLEOTIDE SEQUENCE [LARGE SCALE GENOMIC DNA]</scope>
    <source>
        <strain evidence="7">ATCC BAA-682 / DSM 15412 / SJ</strain>
    </source>
</reference>